<proteinExistence type="predicted"/>
<gene>
    <name evidence="1" type="ORF">L484_022658</name>
</gene>
<accession>W9RKT5</accession>
<sequence length="73" mass="7968">MNKQTDLSINGAVNPELDLVVDSPLPSVPVSLDEGKRCGTHLHKSCRVVPGPSARCAAIRACFSRAHRDHWLH</sequence>
<reference evidence="2" key="1">
    <citation type="submission" date="2013-01" db="EMBL/GenBank/DDBJ databases">
        <title>Draft Genome Sequence of a Mulberry Tree, Morus notabilis C.K. Schneid.</title>
        <authorList>
            <person name="He N."/>
            <person name="Zhao S."/>
        </authorList>
    </citation>
    <scope>NUCLEOTIDE SEQUENCE</scope>
</reference>
<organism evidence="1 2">
    <name type="scientific">Morus notabilis</name>
    <dbReference type="NCBI Taxonomy" id="981085"/>
    <lineage>
        <taxon>Eukaryota</taxon>
        <taxon>Viridiplantae</taxon>
        <taxon>Streptophyta</taxon>
        <taxon>Embryophyta</taxon>
        <taxon>Tracheophyta</taxon>
        <taxon>Spermatophyta</taxon>
        <taxon>Magnoliopsida</taxon>
        <taxon>eudicotyledons</taxon>
        <taxon>Gunneridae</taxon>
        <taxon>Pentapetalae</taxon>
        <taxon>rosids</taxon>
        <taxon>fabids</taxon>
        <taxon>Rosales</taxon>
        <taxon>Moraceae</taxon>
        <taxon>Moreae</taxon>
        <taxon>Morus</taxon>
    </lineage>
</organism>
<name>W9RKT5_9ROSA</name>
<dbReference type="EMBL" id="KE344347">
    <property type="protein sequence ID" value="EXB57552.1"/>
    <property type="molecule type" value="Genomic_DNA"/>
</dbReference>
<dbReference type="Proteomes" id="UP000030645">
    <property type="component" value="Unassembled WGS sequence"/>
</dbReference>
<evidence type="ECO:0000313" key="1">
    <source>
        <dbReference type="EMBL" id="EXB57552.1"/>
    </source>
</evidence>
<keyword evidence="2" id="KW-1185">Reference proteome</keyword>
<dbReference type="AlphaFoldDB" id="W9RKT5"/>
<protein>
    <submittedName>
        <fullName evidence="1">Uncharacterized protein</fullName>
    </submittedName>
</protein>
<evidence type="ECO:0000313" key="2">
    <source>
        <dbReference type="Proteomes" id="UP000030645"/>
    </source>
</evidence>